<evidence type="ECO:0000313" key="4">
    <source>
        <dbReference type="Proteomes" id="UP001230915"/>
    </source>
</evidence>
<proteinExistence type="predicted"/>
<evidence type="ECO:0000259" key="2">
    <source>
        <dbReference type="Pfam" id="PF18962"/>
    </source>
</evidence>
<evidence type="ECO:0000256" key="1">
    <source>
        <dbReference type="ARBA" id="ARBA00022729"/>
    </source>
</evidence>
<dbReference type="PANTHER" id="PTHR24273">
    <property type="entry name" value="FI04643P-RELATED"/>
    <property type="match status" value="1"/>
</dbReference>
<dbReference type="InterPro" id="IPR013783">
    <property type="entry name" value="Ig-like_fold"/>
</dbReference>
<dbReference type="NCBIfam" id="TIGR04183">
    <property type="entry name" value="Por_Secre_tail"/>
    <property type="match status" value="1"/>
</dbReference>
<dbReference type="Gene3D" id="2.60.40.10">
    <property type="entry name" value="Immunoglobulins"/>
    <property type="match status" value="3"/>
</dbReference>
<dbReference type="EMBL" id="JAVHUL010000001">
    <property type="protein sequence ID" value="MDQ7916075.1"/>
    <property type="molecule type" value="Genomic_DNA"/>
</dbReference>
<reference evidence="3 4" key="1">
    <citation type="submission" date="2023-08" db="EMBL/GenBank/DDBJ databases">
        <title>Mesonia sp. MT50, isolated from deep-sea sediment of the Mariana Trench.</title>
        <authorList>
            <person name="Fu H."/>
        </authorList>
    </citation>
    <scope>NUCLEOTIDE SEQUENCE [LARGE SCALE GENOMIC DNA]</scope>
    <source>
        <strain evidence="3 4">MT50</strain>
    </source>
</reference>
<feature type="domain" description="Secretion system C-terminal sorting" evidence="2">
    <location>
        <begin position="251"/>
        <end position="320"/>
    </location>
</feature>
<evidence type="ECO:0000313" key="3">
    <source>
        <dbReference type="EMBL" id="MDQ7916075.1"/>
    </source>
</evidence>
<gene>
    <name evidence="3" type="ORF">RBU60_00665</name>
</gene>
<keyword evidence="4" id="KW-1185">Reference proteome</keyword>
<accession>A0ABU0ZXQ3</accession>
<comment type="caution">
    <text evidence="3">The sequence shown here is derived from an EMBL/GenBank/DDBJ whole genome shotgun (WGS) entry which is preliminary data.</text>
</comment>
<dbReference type="InterPro" id="IPR035986">
    <property type="entry name" value="PKD_dom_sf"/>
</dbReference>
<organism evidence="3 4">
    <name type="scientific">Mesonia profundi</name>
    <dbReference type="NCBI Taxonomy" id="3070998"/>
    <lineage>
        <taxon>Bacteria</taxon>
        <taxon>Pseudomonadati</taxon>
        <taxon>Bacteroidota</taxon>
        <taxon>Flavobacteriia</taxon>
        <taxon>Flavobacteriales</taxon>
        <taxon>Flavobacteriaceae</taxon>
        <taxon>Mesonia</taxon>
    </lineage>
</organism>
<dbReference type="SUPFAM" id="SSF49299">
    <property type="entry name" value="PKD domain"/>
    <property type="match status" value="1"/>
</dbReference>
<feature type="non-terminal residue" evidence="3">
    <location>
        <position position="1"/>
    </location>
</feature>
<sequence length="321" mass="34244">TTPPTVLTQSLSVELDENGTASITPEQIDNGSTDNCGIATSSLNITSFDCSHIGENTVTLSITDTSGNESSATAVVTVIETTPPTVLTQSLSVELDENGTASITPGQVNDGSSDNCGIATSSLNITNFDCSHIGENTVTLSITDASGNENSATALITIIDNEAPVVEAQDIEVDLAGEDSISIVPEQVDNGSYDNCVVTFTLNQDTFTEVGEYQVTFTATDIAGNTTSINVTVTVLDTLGVQENQKSFLSVYPVPAKDYLNFKIANNDRINSVEIYDLRGRKVQYIKSPVNTINLVDLQSGMYLFKFNLQEITLTKKIIIQ</sequence>
<name>A0ABU0ZXQ3_9FLAO</name>
<dbReference type="InterPro" id="IPR026444">
    <property type="entry name" value="Secre_tail"/>
</dbReference>
<dbReference type="PANTHER" id="PTHR24273:SF32">
    <property type="entry name" value="HYALIN"/>
    <property type="match status" value="1"/>
</dbReference>
<protein>
    <submittedName>
        <fullName evidence="3">T9SS type A sorting domain-containing protein</fullName>
    </submittedName>
</protein>
<dbReference type="Pfam" id="PF18962">
    <property type="entry name" value="Por_Secre_tail"/>
    <property type="match status" value="1"/>
</dbReference>
<keyword evidence="1" id="KW-0732">Signal</keyword>
<dbReference type="RefSeq" id="WP_308862683.1">
    <property type="nucleotide sequence ID" value="NZ_JAVHUL010000001.1"/>
</dbReference>
<dbReference type="Proteomes" id="UP001230915">
    <property type="component" value="Unassembled WGS sequence"/>
</dbReference>